<dbReference type="Proteomes" id="UP001341840">
    <property type="component" value="Unassembled WGS sequence"/>
</dbReference>
<comment type="caution">
    <text evidence="1">The sequence shown here is derived from an EMBL/GenBank/DDBJ whole genome shotgun (WGS) entry which is preliminary data.</text>
</comment>
<protein>
    <submittedName>
        <fullName evidence="1">Uncharacterized protein</fullName>
    </submittedName>
</protein>
<dbReference type="EMBL" id="JASCZI010212881">
    <property type="protein sequence ID" value="MED6200485.1"/>
    <property type="molecule type" value="Genomic_DNA"/>
</dbReference>
<gene>
    <name evidence="1" type="ORF">PIB30_085578</name>
</gene>
<reference evidence="1 2" key="1">
    <citation type="journal article" date="2023" name="Plants (Basel)">
        <title>Bridging the Gap: Combining Genomics and Transcriptomics Approaches to Understand Stylosanthes scabra, an Orphan Legume from the Brazilian Caatinga.</title>
        <authorList>
            <person name="Ferreira-Neto J.R.C."/>
            <person name="da Silva M.D."/>
            <person name="Binneck E."/>
            <person name="de Melo N.F."/>
            <person name="da Silva R.H."/>
            <person name="de Melo A.L.T.M."/>
            <person name="Pandolfi V."/>
            <person name="Bustamante F.O."/>
            <person name="Brasileiro-Vidal A.C."/>
            <person name="Benko-Iseppon A.M."/>
        </authorList>
    </citation>
    <scope>NUCLEOTIDE SEQUENCE [LARGE SCALE GENOMIC DNA]</scope>
    <source>
        <tissue evidence="1">Leaves</tissue>
    </source>
</reference>
<proteinExistence type="predicted"/>
<name>A0ABU6XQZ1_9FABA</name>
<evidence type="ECO:0000313" key="2">
    <source>
        <dbReference type="Proteomes" id="UP001341840"/>
    </source>
</evidence>
<accession>A0ABU6XQZ1</accession>
<keyword evidence="2" id="KW-1185">Reference proteome</keyword>
<evidence type="ECO:0000313" key="1">
    <source>
        <dbReference type="EMBL" id="MED6200485.1"/>
    </source>
</evidence>
<sequence>MVKKKSCQNVRVPRVLSMVKRELYGWVDEEIFTQPSVIEADALPELRREMRLMADRAVEGDYVLEAAGPSNRGSFCLGVEWRLASFISMGGVSFAPSSGVPAFRVPPVVACVSVYLSTPRSSCWKRIHVFPRSLGLKAL</sequence>
<organism evidence="1 2">
    <name type="scientific">Stylosanthes scabra</name>
    <dbReference type="NCBI Taxonomy" id="79078"/>
    <lineage>
        <taxon>Eukaryota</taxon>
        <taxon>Viridiplantae</taxon>
        <taxon>Streptophyta</taxon>
        <taxon>Embryophyta</taxon>
        <taxon>Tracheophyta</taxon>
        <taxon>Spermatophyta</taxon>
        <taxon>Magnoliopsida</taxon>
        <taxon>eudicotyledons</taxon>
        <taxon>Gunneridae</taxon>
        <taxon>Pentapetalae</taxon>
        <taxon>rosids</taxon>
        <taxon>fabids</taxon>
        <taxon>Fabales</taxon>
        <taxon>Fabaceae</taxon>
        <taxon>Papilionoideae</taxon>
        <taxon>50 kb inversion clade</taxon>
        <taxon>dalbergioids sensu lato</taxon>
        <taxon>Dalbergieae</taxon>
        <taxon>Pterocarpus clade</taxon>
        <taxon>Stylosanthes</taxon>
    </lineage>
</organism>